<dbReference type="InterPro" id="IPR039500">
    <property type="entry name" value="EVA1_dom"/>
</dbReference>
<dbReference type="FunFam" id="2.60.120.740:FF:000004">
    <property type="entry name" value="Protein eva-1 homolog C"/>
    <property type="match status" value="1"/>
</dbReference>
<dbReference type="Ensembl" id="ENSAMET00000016559.2">
    <property type="protein sequence ID" value="ENSAMEP00000015899.2"/>
    <property type="gene ID" value="ENSAMEG00000015088.2"/>
</dbReference>
<dbReference type="InterPro" id="IPR043159">
    <property type="entry name" value="Lectin_gal-bd_sf"/>
</dbReference>
<keyword evidence="4 7" id="KW-1133">Transmembrane helix</keyword>
<evidence type="ECO:0000256" key="1">
    <source>
        <dbReference type="ARBA" id="ARBA00004167"/>
    </source>
</evidence>
<evidence type="ECO:0000256" key="6">
    <source>
        <dbReference type="SAM" id="MobiDB-lite"/>
    </source>
</evidence>
<dbReference type="eggNOG" id="KOG4729">
    <property type="taxonomic scope" value="Eukaryota"/>
</dbReference>
<dbReference type="GO" id="GO:0016020">
    <property type="term" value="C:membrane"/>
    <property type="evidence" value="ECO:0007669"/>
    <property type="project" value="UniProtKB-SubCell"/>
</dbReference>
<dbReference type="GO" id="GO:0030246">
    <property type="term" value="F:carbohydrate binding"/>
    <property type="evidence" value="ECO:0007669"/>
    <property type="project" value="InterPro"/>
</dbReference>
<dbReference type="HOGENOM" id="CLU_050537_0_1_1"/>
<feature type="region of interest" description="Disordered" evidence="6">
    <location>
        <begin position="334"/>
        <end position="360"/>
    </location>
</feature>
<sequence>MLLPGHARPPPAPQPAQHPGLRRQVEPPAQFLRLFYCTVLVCSKEIAALTDFSGYLTKLLQNHTAYACDGDHLHLQCPRHSTISVQSAFYGQDYQMCRAQQPASQREDGVACVAPTTLQKVLDECQSRRACHLLVNSRVFGPDLCPGSSKYLLVSFKCQPTNIAFSERPDLSKETSQQEPCSLDCLSYSALQVLSRRCYGKQRCKITVNNHHFGSPCLPGVKKYLTVSYACVPKNILSAIDPAVANLKPSLKQKDDEYGINFDPREPRVLRKDGVIVSNSLAAFAYIRAHPERAALLFVSSVCIGLALTLCTLVIRVSCTKDFRELQLAREHLVPESDKAEENSEDEEGEEDSSDSDFPGELSGFCRTSYPVYSSIEAAELAERIERREQIIQEIWMNSGLDTSLPRNMGQFY</sequence>
<evidence type="ECO:0000256" key="3">
    <source>
        <dbReference type="ARBA" id="ARBA00022692"/>
    </source>
</evidence>
<evidence type="ECO:0000313" key="9">
    <source>
        <dbReference type="Ensembl" id="ENSAMEP00000015899.2"/>
    </source>
</evidence>
<dbReference type="Gene3D" id="2.60.120.740">
    <property type="match status" value="2"/>
</dbReference>
<keyword evidence="5 7" id="KW-0472">Membrane</keyword>
<comment type="similarity">
    <text evidence="2">Belongs to the EVA1 family.</text>
</comment>
<evidence type="ECO:0000256" key="2">
    <source>
        <dbReference type="ARBA" id="ARBA00006023"/>
    </source>
</evidence>
<reference evidence="9" key="2">
    <citation type="submission" date="2025-08" db="UniProtKB">
        <authorList>
            <consortium name="Ensembl"/>
        </authorList>
    </citation>
    <scope>IDENTIFICATION</scope>
</reference>
<reference evidence="9" key="3">
    <citation type="submission" date="2025-09" db="UniProtKB">
        <authorList>
            <consortium name="Ensembl"/>
        </authorList>
    </citation>
    <scope>IDENTIFICATION</scope>
</reference>
<dbReference type="GeneTree" id="ENSGT00940000162103"/>
<feature type="transmembrane region" description="Helical" evidence="7">
    <location>
        <begin position="294"/>
        <end position="315"/>
    </location>
</feature>
<evidence type="ECO:0000256" key="7">
    <source>
        <dbReference type="SAM" id="Phobius"/>
    </source>
</evidence>
<feature type="region of interest" description="Disordered" evidence="6">
    <location>
        <begin position="1"/>
        <end position="22"/>
    </location>
</feature>
<feature type="compositionally biased region" description="Acidic residues" evidence="6">
    <location>
        <begin position="343"/>
        <end position="355"/>
    </location>
</feature>
<dbReference type="PROSITE" id="PS50228">
    <property type="entry name" value="SUEL_LECTIN"/>
    <property type="match status" value="2"/>
</dbReference>
<dbReference type="Proteomes" id="UP000008912">
    <property type="component" value="Unassembled WGS sequence"/>
</dbReference>
<keyword evidence="10" id="KW-1185">Reference proteome</keyword>
<feature type="domain" description="SUEL-type lectin" evidence="8">
    <location>
        <begin position="158"/>
        <end position="232"/>
    </location>
</feature>
<dbReference type="Pfam" id="PF14851">
    <property type="entry name" value="FAM176"/>
    <property type="match status" value="1"/>
</dbReference>
<evidence type="ECO:0000256" key="4">
    <source>
        <dbReference type="ARBA" id="ARBA00022989"/>
    </source>
</evidence>
<evidence type="ECO:0000259" key="8">
    <source>
        <dbReference type="PROSITE" id="PS50228"/>
    </source>
</evidence>
<feature type="compositionally biased region" description="Pro residues" evidence="6">
    <location>
        <begin position="7"/>
        <end position="16"/>
    </location>
</feature>
<evidence type="ECO:0000313" key="10">
    <source>
        <dbReference type="Proteomes" id="UP000008912"/>
    </source>
</evidence>
<evidence type="ECO:0000256" key="5">
    <source>
        <dbReference type="ARBA" id="ARBA00023136"/>
    </source>
</evidence>
<name>G1M979_AILME</name>
<organism evidence="9 10">
    <name type="scientific">Ailuropoda melanoleuca</name>
    <name type="common">Giant panda</name>
    <dbReference type="NCBI Taxonomy" id="9646"/>
    <lineage>
        <taxon>Eukaryota</taxon>
        <taxon>Metazoa</taxon>
        <taxon>Chordata</taxon>
        <taxon>Craniata</taxon>
        <taxon>Vertebrata</taxon>
        <taxon>Euteleostomi</taxon>
        <taxon>Mammalia</taxon>
        <taxon>Eutheria</taxon>
        <taxon>Laurasiatheria</taxon>
        <taxon>Carnivora</taxon>
        <taxon>Caniformia</taxon>
        <taxon>Ursidae</taxon>
        <taxon>Ailuropoda</taxon>
    </lineage>
</organism>
<gene>
    <name evidence="9" type="primary">EVA1C</name>
</gene>
<dbReference type="AlphaFoldDB" id="G1M979"/>
<feature type="domain" description="SUEL-type lectin" evidence="8">
    <location>
        <begin position="67"/>
        <end position="159"/>
    </location>
</feature>
<dbReference type="CDD" id="cd22828">
    <property type="entry name" value="Gal_Rha_Lectin_EVA1_EVA1C_rpt1"/>
    <property type="match status" value="1"/>
</dbReference>
<keyword evidence="3 7" id="KW-0812">Transmembrane</keyword>
<comment type="subcellular location">
    <subcellularLocation>
        <location evidence="1">Membrane</location>
        <topology evidence="1">Single-pass membrane protein</topology>
    </subcellularLocation>
</comment>
<dbReference type="InterPro" id="IPR000922">
    <property type="entry name" value="Lectin_gal-bd_dom"/>
</dbReference>
<dbReference type="PANTHER" id="PTHR46780">
    <property type="entry name" value="PROTEIN EVA-1"/>
    <property type="match status" value="1"/>
</dbReference>
<dbReference type="STRING" id="9646.ENSAMEP00000015899"/>
<dbReference type="Pfam" id="PF02140">
    <property type="entry name" value="SUEL_Lectin"/>
    <property type="match status" value="2"/>
</dbReference>
<accession>G1M979</accession>
<protein>
    <submittedName>
        <fullName evidence="9">Eva-1 homolog C</fullName>
    </submittedName>
</protein>
<proteinExistence type="inferred from homology"/>
<reference evidence="9 10" key="1">
    <citation type="journal article" date="2010" name="Nature">
        <title>The sequence and de novo assembly of the giant panda genome.</title>
        <authorList>
            <person name="Li R."/>
            <person name="Fan W."/>
            <person name="Tian G."/>
            <person name="Zhu H."/>
            <person name="He L."/>
            <person name="Cai J."/>
            <person name="Huang Q."/>
            <person name="Cai Q."/>
            <person name="Li B."/>
            <person name="Bai Y."/>
            <person name="Zhang Z."/>
            <person name="Zhang Y."/>
            <person name="Wang W."/>
            <person name="Li J."/>
            <person name="Wei F."/>
            <person name="Li H."/>
            <person name="Jian M."/>
            <person name="Li J."/>
            <person name="Zhang Z."/>
            <person name="Nielsen R."/>
            <person name="Li D."/>
            <person name="Gu W."/>
            <person name="Yang Z."/>
            <person name="Xuan Z."/>
            <person name="Ryder O.A."/>
            <person name="Leung F.C."/>
            <person name="Zhou Y."/>
            <person name="Cao J."/>
            <person name="Sun X."/>
            <person name="Fu Y."/>
            <person name="Fang X."/>
            <person name="Guo X."/>
            <person name="Wang B."/>
            <person name="Hou R."/>
            <person name="Shen F."/>
            <person name="Mu B."/>
            <person name="Ni P."/>
            <person name="Lin R."/>
            <person name="Qian W."/>
            <person name="Wang G."/>
            <person name="Yu C."/>
            <person name="Nie W."/>
            <person name="Wang J."/>
            <person name="Wu Z."/>
            <person name="Liang H."/>
            <person name="Min J."/>
            <person name="Wu Q."/>
            <person name="Cheng S."/>
            <person name="Ruan J."/>
            <person name="Wang M."/>
            <person name="Shi Z."/>
            <person name="Wen M."/>
            <person name="Liu B."/>
            <person name="Ren X."/>
            <person name="Zheng H."/>
            <person name="Dong D."/>
            <person name="Cook K."/>
            <person name="Shan G."/>
            <person name="Zhang H."/>
            <person name="Kosiol C."/>
            <person name="Xie X."/>
            <person name="Lu Z."/>
            <person name="Zheng H."/>
            <person name="Li Y."/>
            <person name="Steiner C.C."/>
            <person name="Lam T.T."/>
            <person name="Lin S."/>
            <person name="Zhang Q."/>
            <person name="Li G."/>
            <person name="Tian J."/>
            <person name="Gong T."/>
            <person name="Liu H."/>
            <person name="Zhang D."/>
            <person name="Fang L."/>
            <person name="Ye C."/>
            <person name="Zhang J."/>
            <person name="Hu W."/>
            <person name="Xu A."/>
            <person name="Ren Y."/>
            <person name="Zhang G."/>
            <person name="Bruford M.W."/>
            <person name="Li Q."/>
            <person name="Ma L."/>
            <person name="Guo Y."/>
            <person name="An N."/>
            <person name="Hu Y."/>
            <person name="Zheng Y."/>
            <person name="Shi Y."/>
            <person name="Li Z."/>
            <person name="Liu Q."/>
            <person name="Chen Y."/>
            <person name="Zhao J."/>
            <person name="Qu N."/>
            <person name="Zhao S."/>
            <person name="Tian F."/>
            <person name="Wang X."/>
            <person name="Wang H."/>
            <person name="Xu L."/>
            <person name="Liu X."/>
            <person name="Vinar T."/>
            <person name="Wang Y."/>
            <person name="Lam T.W."/>
            <person name="Yiu S.M."/>
            <person name="Liu S."/>
            <person name="Zhang H."/>
            <person name="Li D."/>
            <person name="Huang Y."/>
            <person name="Wang X."/>
            <person name="Yang G."/>
            <person name="Jiang Z."/>
            <person name="Wang J."/>
            <person name="Qin N."/>
            <person name="Li L."/>
            <person name="Li J."/>
            <person name="Bolund L."/>
            <person name="Kristiansen K."/>
            <person name="Wong G.K."/>
            <person name="Olson M."/>
            <person name="Zhang X."/>
            <person name="Li S."/>
            <person name="Yang H."/>
            <person name="Wang J."/>
            <person name="Wang J."/>
        </authorList>
    </citation>
    <scope>NUCLEOTIDE SEQUENCE [LARGE SCALE GENOMIC DNA]</scope>
</reference>